<protein>
    <submittedName>
        <fullName evidence="1">Uncharacterized protein</fullName>
    </submittedName>
</protein>
<organism evidence="1 2">
    <name type="scientific">Paenibacillus odorifer</name>
    <dbReference type="NCBI Taxonomy" id="189426"/>
    <lineage>
        <taxon>Bacteria</taxon>
        <taxon>Bacillati</taxon>
        <taxon>Bacillota</taxon>
        <taxon>Bacilli</taxon>
        <taxon>Bacillales</taxon>
        <taxon>Paenibacillaceae</taxon>
        <taxon>Paenibacillus</taxon>
    </lineage>
</organism>
<sequence length="59" mass="7067">MQIEERNNIEKTAKINNLKATDNAVFIIKNEEQIENAIPYKSKTFWYESWLKIKEFFGV</sequence>
<comment type="caution">
    <text evidence="1">The sequence shown here is derived from an EMBL/GenBank/DDBJ whole genome shotgun (WGS) entry which is preliminary data.</text>
</comment>
<gene>
    <name evidence="1" type="ORF">BJP51_01980</name>
</gene>
<reference evidence="1 2" key="1">
    <citation type="submission" date="2016-10" db="EMBL/GenBank/DDBJ databases">
        <title>Paenibacillus species isolates.</title>
        <authorList>
            <person name="Beno S.M."/>
        </authorList>
    </citation>
    <scope>NUCLEOTIDE SEQUENCE [LARGE SCALE GENOMIC DNA]</scope>
    <source>
        <strain evidence="1 2">FSL H7-0604</strain>
    </source>
</reference>
<evidence type="ECO:0000313" key="1">
    <source>
        <dbReference type="EMBL" id="OMD27903.1"/>
    </source>
</evidence>
<evidence type="ECO:0000313" key="2">
    <source>
        <dbReference type="Proteomes" id="UP000187465"/>
    </source>
</evidence>
<dbReference type="AlphaFoldDB" id="A0A1R0X3J2"/>
<dbReference type="KEGG" id="pod:PODO_15975"/>
<dbReference type="Proteomes" id="UP000187465">
    <property type="component" value="Unassembled WGS sequence"/>
</dbReference>
<accession>A0A1R0X3J2</accession>
<dbReference type="EMBL" id="MKQP01000034">
    <property type="protein sequence ID" value="OMD27903.1"/>
    <property type="molecule type" value="Genomic_DNA"/>
</dbReference>
<proteinExistence type="predicted"/>
<name>A0A1R0X3J2_9BACL</name>